<proteinExistence type="predicted"/>
<protein>
    <submittedName>
        <fullName evidence="2">Hydrolase 1, exosortase A system-associated</fullName>
    </submittedName>
</protein>
<dbReference type="InterPro" id="IPR000073">
    <property type="entry name" value="AB_hydrolase_1"/>
</dbReference>
<evidence type="ECO:0000313" key="3">
    <source>
        <dbReference type="Proteomes" id="UP001524499"/>
    </source>
</evidence>
<keyword evidence="2" id="KW-0378">Hydrolase</keyword>
<dbReference type="GO" id="GO:0016787">
    <property type="term" value="F:hydrolase activity"/>
    <property type="evidence" value="ECO:0007669"/>
    <property type="project" value="UniProtKB-KW"/>
</dbReference>
<dbReference type="InterPro" id="IPR029058">
    <property type="entry name" value="AB_hydrolase_fold"/>
</dbReference>
<evidence type="ECO:0000259" key="1">
    <source>
        <dbReference type="Pfam" id="PF00561"/>
    </source>
</evidence>
<keyword evidence="3" id="KW-1185">Reference proteome</keyword>
<reference evidence="2 3" key="1">
    <citation type="submission" date="2022-07" db="EMBL/GenBank/DDBJ databases">
        <title>Methylomonas rivi sp. nov., Methylomonas rosea sp. nov., Methylomonas aureus sp. nov. and Methylomonas subterranea sp. nov., four novel methanotrophs isolated from a freshwater creek and the deep terrestrial subsurface.</title>
        <authorList>
            <person name="Abin C."/>
            <person name="Sankaranarayanan K."/>
            <person name="Garner C."/>
            <person name="Sindelar R."/>
            <person name="Kotary K."/>
            <person name="Garner R."/>
            <person name="Barclay S."/>
            <person name="Lawson P."/>
            <person name="Krumholz L."/>
        </authorList>
    </citation>
    <scope>NUCLEOTIDE SEQUENCE [LARGE SCALE GENOMIC DNA]</scope>
    <source>
        <strain evidence="2 3">SURF-2</strain>
    </source>
</reference>
<comment type="caution">
    <text evidence="2">The sequence shown here is derived from an EMBL/GenBank/DDBJ whole genome shotgun (WGS) entry which is preliminary data.</text>
</comment>
<evidence type="ECO:0000313" key="2">
    <source>
        <dbReference type="EMBL" id="MCQ8103109.1"/>
    </source>
</evidence>
<dbReference type="SUPFAM" id="SSF53474">
    <property type="entry name" value="alpha/beta-Hydrolases"/>
    <property type="match status" value="1"/>
</dbReference>
<sequence length="289" mass="32449">MRRNEMPMVFDCQGDQLLGIVHLAEGGARVGVLIVVGGPQYRVGSHRQFVLLARYLASHGIPAMRFDVRGMGDSKGGERRFDQLDADIRSAVDCFMASVDLKSVVIWGLCDAASAALFYAYQDHRVAGLVLLNPWVFTEQGSAKTFLRHYYLQRFLSSDFWRKVFLFKFDFIGAIVSFADILKKVVKGPLQASAVSTSSAVHIDDGLPLPVRMRECFKQFGKPVLLILSGRDLTADEFRLVVADDSVWQALLSDPLVTKRDFPEADHTFSSAEWRDRVADWSVNWIRAL</sequence>
<organism evidence="2 3">
    <name type="scientific">Methylomonas subterranea</name>
    <dbReference type="NCBI Taxonomy" id="2952225"/>
    <lineage>
        <taxon>Bacteria</taxon>
        <taxon>Pseudomonadati</taxon>
        <taxon>Pseudomonadota</taxon>
        <taxon>Gammaproteobacteria</taxon>
        <taxon>Methylococcales</taxon>
        <taxon>Methylococcaceae</taxon>
        <taxon>Methylomonas</taxon>
    </lineage>
</organism>
<name>A0ABT1TCB5_9GAMM</name>
<gene>
    <name evidence="2" type="ORF">NP590_03225</name>
</gene>
<dbReference type="EMBL" id="JANIBJ010000004">
    <property type="protein sequence ID" value="MCQ8103109.1"/>
    <property type="molecule type" value="Genomic_DNA"/>
</dbReference>
<dbReference type="Pfam" id="PF00561">
    <property type="entry name" value="Abhydrolase_1"/>
    <property type="match status" value="1"/>
</dbReference>
<dbReference type="RefSeq" id="WP_256600778.1">
    <property type="nucleotide sequence ID" value="NZ_JANIBJ010000004.1"/>
</dbReference>
<dbReference type="NCBIfam" id="TIGR03100">
    <property type="entry name" value="hydr1_PEP"/>
    <property type="match status" value="1"/>
</dbReference>
<dbReference type="Proteomes" id="UP001524499">
    <property type="component" value="Unassembled WGS sequence"/>
</dbReference>
<dbReference type="InterPro" id="IPR017531">
    <property type="entry name" value="Hydrolase-1_PEP"/>
</dbReference>
<accession>A0ABT1TCB5</accession>
<feature type="domain" description="AB hydrolase-1" evidence="1">
    <location>
        <begin position="32"/>
        <end position="163"/>
    </location>
</feature>
<dbReference type="Gene3D" id="3.40.50.1820">
    <property type="entry name" value="alpha/beta hydrolase"/>
    <property type="match status" value="1"/>
</dbReference>